<organism evidence="1 2">
    <name type="scientific">Lingula anatina</name>
    <name type="common">Brachiopod</name>
    <name type="synonym">Lingula unguis</name>
    <dbReference type="NCBI Taxonomy" id="7574"/>
    <lineage>
        <taxon>Eukaryota</taxon>
        <taxon>Metazoa</taxon>
        <taxon>Spiralia</taxon>
        <taxon>Lophotrochozoa</taxon>
        <taxon>Brachiopoda</taxon>
        <taxon>Linguliformea</taxon>
        <taxon>Lingulata</taxon>
        <taxon>Lingulida</taxon>
        <taxon>Linguloidea</taxon>
        <taxon>Lingulidae</taxon>
        <taxon>Lingula</taxon>
    </lineage>
</organism>
<dbReference type="InParanoid" id="A0A1S3HIP5"/>
<dbReference type="GeneID" id="106154895"/>
<gene>
    <name evidence="2" type="primary">LOC106154895</name>
</gene>
<name>A0A1S3HIP5_LINAN</name>
<proteinExistence type="predicted"/>
<sequence>MASLVEKHPHYLKRRVFQSPYLVYFSGYMWTILLECRADTVEHRTELAKVTNHTGPLYDTLVGSGILVIDNDASTEEANRMLRDYTASLRVEYFWVERISIQGCIGVIDSKQYHWGWLKKSSVNIFCKAENSGINKASLPGCRVCQTHGNILGNMHISVIAHELAHNSITNLGSVSSTEALRARKLILMHRVLKDCPDIMWKENREVDKGATIDHFEAQGWLNADTDNFGVVIKRYFDGKWVPEAANYKYDIITNVNPGVVIVNSPNEYFASIAQCWAQDSKMLLDIAVERFLDGYKESINQILLLAEYYSVGGDTTRFWMHNKKGDVYSFDVDLERDVKGNIISMSVPKATERDPLDKGGAYLVHLDSPHVYEFSVDDDGFVVKIINFPSYIAAAN</sequence>
<reference evidence="2" key="1">
    <citation type="submission" date="2025-08" db="UniProtKB">
        <authorList>
            <consortium name="RefSeq"/>
        </authorList>
    </citation>
    <scope>IDENTIFICATION</scope>
    <source>
        <tissue evidence="2">Gonads</tissue>
    </source>
</reference>
<evidence type="ECO:0000313" key="1">
    <source>
        <dbReference type="Proteomes" id="UP000085678"/>
    </source>
</evidence>
<dbReference type="KEGG" id="lak:106154895"/>
<accession>A0A1S3HIP5</accession>
<dbReference type="RefSeq" id="XP_013384889.1">
    <property type="nucleotide sequence ID" value="XM_013529435.1"/>
</dbReference>
<evidence type="ECO:0000313" key="2">
    <source>
        <dbReference type="RefSeq" id="XP_013384889.1"/>
    </source>
</evidence>
<dbReference type="Proteomes" id="UP000085678">
    <property type="component" value="Unplaced"/>
</dbReference>
<protein>
    <submittedName>
        <fullName evidence="2">Uncharacterized protein LOC106154895</fullName>
    </submittedName>
</protein>
<keyword evidence="1" id="KW-1185">Reference proteome</keyword>
<dbReference type="AlphaFoldDB" id="A0A1S3HIP5"/>